<dbReference type="AlphaFoldDB" id="A0A2H5XEI3"/>
<evidence type="ECO:0000259" key="2">
    <source>
        <dbReference type="Pfam" id="PF01408"/>
    </source>
</evidence>
<dbReference type="Gene3D" id="3.40.50.720">
    <property type="entry name" value="NAD(P)-binding Rossmann-like Domain"/>
    <property type="match status" value="1"/>
</dbReference>
<dbReference type="Pfam" id="PF01408">
    <property type="entry name" value="GFO_IDH_MocA"/>
    <property type="match status" value="1"/>
</dbReference>
<dbReference type="SUPFAM" id="SSF55347">
    <property type="entry name" value="Glyceraldehyde-3-phosphate dehydrogenase-like, C-terminal domain"/>
    <property type="match status" value="1"/>
</dbReference>
<dbReference type="EC" id="1.1.1.370" evidence="3"/>
<dbReference type="InterPro" id="IPR036291">
    <property type="entry name" value="NAD(P)-bd_dom_sf"/>
</dbReference>
<dbReference type="PANTHER" id="PTHR43818:SF11">
    <property type="entry name" value="BCDNA.GH03377"/>
    <property type="match status" value="1"/>
</dbReference>
<dbReference type="SUPFAM" id="SSF51735">
    <property type="entry name" value="NAD(P)-binding Rossmann-fold domains"/>
    <property type="match status" value="1"/>
</dbReference>
<comment type="caution">
    <text evidence="3">The sequence shown here is derived from an EMBL/GenBank/DDBJ whole genome shotgun (WGS) entry which is preliminary data.</text>
</comment>
<reference evidence="4" key="1">
    <citation type="submission" date="2017-09" db="EMBL/GenBank/DDBJ databases">
        <title>Metaegenomics of thermophilic ammonia-oxidizing enrichment culture.</title>
        <authorList>
            <person name="Kato S."/>
            <person name="Suzuki K."/>
        </authorList>
    </citation>
    <scope>NUCLEOTIDE SEQUENCE [LARGE SCALE GENOMIC DNA]</scope>
</reference>
<dbReference type="PANTHER" id="PTHR43818">
    <property type="entry name" value="BCDNA.GH03377"/>
    <property type="match status" value="1"/>
</dbReference>
<gene>
    <name evidence="3" type="primary">iolX_14</name>
    <name evidence="3" type="ORF">HRbin17_02119</name>
</gene>
<proteinExistence type="predicted"/>
<sequence>MAERKVRIGLIGVGFAARFHFDALKTIPYAEVVAVASRTKEKAEAFARERGVPDAYDDYRRLLDRKDIDLVDVVTPNYAHKQPVIDAAEAGKHVVVEKPLTGYFGEDIADDTGLVGERVSKREMFAKAVANAQAMVDACQRNGVKLGYAENFCYAPTVQKALRLLDAADAIVLYMRGEEAHSGSHSPYSMQWRTSGGGALLRLGSHPLGAMLFVKRREGLRRLGKPIRPVAVTARVANLTKVHGFADKPRNYLVTGWKDVENWGSLVVEFEDGSVGVLTAHDTCLGGIYNVMEFFADNCRIICHINPNNPCVAYAPEPHIFEREYIAEKLETKAGWSFPSVNEDFMNGYPQEMEDFVRCVLEPERQPLSDGELGLDVVRVTYAAYWSAEAGQRIRLLQAEEVGSAVAC</sequence>
<dbReference type="EMBL" id="BEHT01000031">
    <property type="protein sequence ID" value="GBC99590.1"/>
    <property type="molecule type" value="Genomic_DNA"/>
</dbReference>
<evidence type="ECO:0000313" key="4">
    <source>
        <dbReference type="Proteomes" id="UP000236173"/>
    </source>
</evidence>
<evidence type="ECO:0000313" key="3">
    <source>
        <dbReference type="EMBL" id="GBC99590.1"/>
    </source>
</evidence>
<dbReference type="InterPro" id="IPR000683">
    <property type="entry name" value="Gfo/Idh/MocA-like_OxRdtase_N"/>
</dbReference>
<organism evidence="3 4">
    <name type="scientific">Candidatus Fervidibacter japonicus</name>
    <dbReference type="NCBI Taxonomy" id="2035412"/>
    <lineage>
        <taxon>Bacteria</taxon>
        <taxon>Candidatus Fervidibacterota</taxon>
        <taxon>Candidatus Fervidibacter</taxon>
    </lineage>
</organism>
<evidence type="ECO:0000256" key="1">
    <source>
        <dbReference type="ARBA" id="ARBA00023002"/>
    </source>
</evidence>
<dbReference type="InterPro" id="IPR050463">
    <property type="entry name" value="Gfo/Idh/MocA_oxidrdct_glycsds"/>
</dbReference>
<dbReference type="GO" id="GO:0000166">
    <property type="term" value="F:nucleotide binding"/>
    <property type="evidence" value="ECO:0007669"/>
    <property type="project" value="InterPro"/>
</dbReference>
<feature type="domain" description="Gfo/Idh/MocA-like oxidoreductase N-terminal" evidence="2">
    <location>
        <begin position="6"/>
        <end position="101"/>
    </location>
</feature>
<dbReference type="GO" id="GO:0016491">
    <property type="term" value="F:oxidoreductase activity"/>
    <property type="evidence" value="ECO:0007669"/>
    <property type="project" value="UniProtKB-KW"/>
</dbReference>
<dbReference type="Proteomes" id="UP000236173">
    <property type="component" value="Unassembled WGS sequence"/>
</dbReference>
<name>A0A2H5XEI3_9BACT</name>
<keyword evidence="1 3" id="KW-0560">Oxidoreductase</keyword>
<dbReference type="Gene3D" id="3.30.360.10">
    <property type="entry name" value="Dihydrodipicolinate Reductase, domain 2"/>
    <property type="match status" value="1"/>
</dbReference>
<protein>
    <submittedName>
        <fullName evidence="3">Scyllo-inositol 2-dehydrogenase (NAD(+))</fullName>
        <ecNumber evidence="3">1.1.1.370</ecNumber>
    </submittedName>
</protein>
<accession>A0A2H5XEI3</accession>